<reference evidence="2" key="1">
    <citation type="journal article" date="2019" name="Int. J. Syst. Evol. Microbiol.">
        <title>The Global Catalogue of Microorganisms (GCM) 10K type strain sequencing project: providing services to taxonomists for standard genome sequencing and annotation.</title>
        <authorList>
            <consortium name="The Broad Institute Genomics Platform"/>
            <consortium name="The Broad Institute Genome Sequencing Center for Infectious Disease"/>
            <person name="Wu L."/>
            <person name="Ma J."/>
        </authorList>
    </citation>
    <scope>NUCLEOTIDE SEQUENCE [LARGE SCALE GENOMIC DNA]</scope>
    <source>
        <strain evidence="2">CGMCC 4.7608</strain>
    </source>
</reference>
<evidence type="ECO:0000313" key="2">
    <source>
        <dbReference type="Proteomes" id="UP001595999"/>
    </source>
</evidence>
<protein>
    <submittedName>
        <fullName evidence="1">Uncharacterized protein</fullName>
    </submittedName>
</protein>
<proteinExistence type="predicted"/>
<organism evidence="1 2">
    <name type="scientific">Chromobacterium aquaticum</name>
    <dbReference type="NCBI Taxonomy" id="467180"/>
    <lineage>
        <taxon>Bacteria</taxon>
        <taxon>Pseudomonadati</taxon>
        <taxon>Pseudomonadota</taxon>
        <taxon>Betaproteobacteria</taxon>
        <taxon>Neisseriales</taxon>
        <taxon>Chromobacteriaceae</taxon>
        <taxon>Chromobacterium</taxon>
    </lineage>
</organism>
<gene>
    <name evidence="1" type="ORF">ACFO0R_12660</name>
</gene>
<accession>A0ABV8ZVI5</accession>
<evidence type="ECO:0000313" key="1">
    <source>
        <dbReference type="EMBL" id="MFC4490468.1"/>
    </source>
</evidence>
<dbReference type="Proteomes" id="UP001595999">
    <property type="component" value="Unassembled WGS sequence"/>
</dbReference>
<name>A0ABV8ZVI5_9NEIS</name>
<keyword evidence="2" id="KW-1185">Reference proteome</keyword>
<dbReference type="RefSeq" id="WP_231464316.1">
    <property type="nucleotide sequence ID" value="NZ_JAJOHW010000132.1"/>
</dbReference>
<dbReference type="EMBL" id="JBHSEK010000007">
    <property type="protein sequence ID" value="MFC4490468.1"/>
    <property type="molecule type" value="Genomic_DNA"/>
</dbReference>
<sequence length="491" mass="54057">MAVSKKAALSFTRAAPVIREVTEAEFIQRFADLIDCFEASIAADARAEFAGAGAGNPHEHTTRVHFLDGLVELLGWSLGLGGDMAEEARLKGETTTFMDYLGVRADTNAPALLIEAKAWDKAFLEPRKKESFDPSVLLGEGINHWRSGGEAKNSPVAGQWHTYIDQVGGYVKGLKDRHGHTLPRAVITSGQWIVVFVDPLQAFIEGPVEDVKIKIFHKQNFKVQASELFSLISKKALAAETPFNVRPTEVLNYLTKDLVVACFHAVHVSYEASGSPVFGRKPRVLVYPALVLHGADNMLLTVLEESEESLLEYTKDPTTDELYLDPHVNKLAAGAAALLARTGAQLDLELRPSPVVDFPGFPREPLHKPSVTRALARSNPRERDNWIIVTGQAPHFVKTGPDVDCRFHKWSVCNVARLAAGSSAISKPVLSTPRVLFIDETPHHCAHRDVMDRREPRCHIHMIDASLCCRSCTFISDCWPGNTRPPLPCGT</sequence>
<comment type="caution">
    <text evidence="1">The sequence shown here is derived from an EMBL/GenBank/DDBJ whole genome shotgun (WGS) entry which is preliminary data.</text>
</comment>